<dbReference type="PANTHER" id="PTHR31592">
    <property type="entry name" value="TRANSMEMBRANE PROTEIN 192"/>
    <property type="match status" value="1"/>
</dbReference>
<dbReference type="EMBL" id="JAIWYP010000015">
    <property type="protein sequence ID" value="KAH3700608.1"/>
    <property type="molecule type" value="Genomic_DNA"/>
</dbReference>
<dbReference type="PANTHER" id="PTHR31592:SF1">
    <property type="entry name" value="TRANSMEMBRANE PROTEIN 192"/>
    <property type="match status" value="1"/>
</dbReference>
<gene>
    <name evidence="8" type="ORF">DPMN_075585</name>
</gene>
<evidence type="ECO:0000256" key="6">
    <source>
        <dbReference type="ARBA" id="ARBA00023136"/>
    </source>
</evidence>
<evidence type="ECO:0000256" key="4">
    <source>
        <dbReference type="ARBA" id="ARBA00022692"/>
    </source>
</evidence>
<feature type="transmembrane region" description="Helical" evidence="7">
    <location>
        <begin position="83"/>
        <end position="102"/>
    </location>
</feature>
<dbReference type="Proteomes" id="UP000828390">
    <property type="component" value="Unassembled WGS sequence"/>
</dbReference>
<proteinExistence type="inferred from homology"/>
<keyword evidence="4 7" id="KW-0812">Transmembrane</keyword>
<dbReference type="GO" id="GO:0005770">
    <property type="term" value="C:late endosome"/>
    <property type="evidence" value="ECO:0007669"/>
    <property type="project" value="TreeGrafter"/>
</dbReference>
<organism evidence="8 9">
    <name type="scientific">Dreissena polymorpha</name>
    <name type="common">Zebra mussel</name>
    <name type="synonym">Mytilus polymorpha</name>
    <dbReference type="NCBI Taxonomy" id="45954"/>
    <lineage>
        <taxon>Eukaryota</taxon>
        <taxon>Metazoa</taxon>
        <taxon>Spiralia</taxon>
        <taxon>Lophotrochozoa</taxon>
        <taxon>Mollusca</taxon>
        <taxon>Bivalvia</taxon>
        <taxon>Autobranchia</taxon>
        <taxon>Heteroconchia</taxon>
        <taxon>Euheterodonta</taxon>
        <taxon>Imparidentia</taxon>
        <taxon>Neoheterodontei</taxon>
        <taxon>Myida</taxon>
        <taxon>Dreissenoidea</taxon>
        <taxon>Dreissenidae</taxon>
        <taxon>Dreissena</taxon>
    </lineage>
</organism>
<evidence type="ECO:0000256" key="7">
    <source>
        <dbReference type="SAM" id="Phobius"/>
    </source>
</evidence>
<comment type="caution">
    <text evidence="8">The sequence shown here is derived from an EMBL/GenBank/DDBJ whole genome shotgun (WGS) entry which is preliminary data.</text>
</comment>
<evidence type="ECO:0000256" key="2">
    <source>
        <dbReference type="ARBA" id="ARBA00006314"/>
    </source>
</evidence>
<feature type="transmembrane region" description="Helical" evidence="7">
    <location>
        <begin position="127"/>
        <end position="147"/>
    </location>
</feature>
<dbReference type="InterPro" id="IPR029399">
    <property type="entry name" value="TMEM192"/>
</dbReference>
<keyword evidence="6 7" id="KW-0472">Membrane</keyword>
<keyword evidence="5 7" id="KW-1133">Transmembrane helix</keyword>
<evidence type="ECO:0000256" key="1">
    <source>
        <dbReference type="ARBA" id="ARBA00004141"/>
    </source>
</evidence>
<dbReference type="AlphaFoldDB" id="A0A9D4BMM9"/>
<comment type="similarity">
    <text evidence="2">Belongs to the TMEM192 family.</text>
</comment>
<evidence type="ECO:0000313" key="9">
    <source>
        <dbReference type="Proteomes" id="UP000828390"/>
    </source>
</evidence>
<sequence length="266" mass="30482">MVSLSEETSRRTFFDAHEDEDELTESATLSLVVSSEQQGQTISTTWCIFLEIVLLLGLWVCVFILPVLVKDEDHIGQVSSNSLILYTAAGLWFIQLAMDRFYRNQHYRNRLFGYLSFYRRTRNIRRLPLLISSAKLAFLLVTSQVLVDTCGNRTTCGKLARTAYPQIIISISCFIQIVLLVLYSVHTISFNRSGAFPDVNEEEMATSFQHTNTVHSDIGFRDGGLVDQVLEKQADMIRYLKKHNEQLSRKICSLSDDNKNLRNRNQ</sequence>
<evidence type="ECO:0000256" key="5">
    <source>
        <dbReference type="ARBA" id="ARBA00022989"/>
    </source>
</evidence>
<dbReference type="OrthoDB" id="6277625at2759"/>
<name>A0A9D4BMM9_DREPO</name>
<reference evidence="8" key="2">
    <citation type="submission" date="2020-11" db="EMBL/GenBank/DDBJ databases">
        <authorList>
            <person name="McCartney M.A."/>
            <person name="Auch B."/>
            <person name="Kono T."/>
            <person name="Mallez S."/>
            <person name="Becker A."/>
            <person name="Gohl D.M."/>
            <person name="Silverstein K.A.T."/>
            <person name="Koren S."/>
            <person name="Bechman K.B."/>
            <person name="Herman A."/>
            <person name="Abrahante J.E."/>
            <person name="Garbe J."/>
        </authorList>
    </citation>
    <scope>NUCLEOTIDE SEQUENCE</scope>
    <source>
        <strain evidence="8">Duluth1</strain>
        <tissue evidence="8">Whole animal</tissue>
    </source>
</reference>
<protein>
    <recommendedName>
        <fullName evidence="3">Transmembrane protein 192</fullName>
    </recommendedName>
</protein>
<evidence type="ECO:0000256" key="3">
    <source>
        <dbReference type="ARBA" id="ARBA00014635"/>
    </source>
</evidence>
<dbReference type="GO" id="GO:0005765">
    <property type="term" value="C:lysosomal membrane"/>
    <property type="evidence" value="ECO:0007669"/>
    <property type="project" value="TreeGrafter"/>
</dbReference>
<keyword evidence="9" id="KW-1185">Reference proteome</keyword>
<comment type="subcellular location">
    <subcellularLocation>
        <location evidence="1">Membrane</location>
        <topology evidence="1">Multi-pass membrane protein</topology>
    </subcellularLocation>
</comment>
<dbReference type="Pfam" id="PF14802">
    <property type="entry name" value="TMEM192"/>
    <property type="match status" value="1"/>
</dbReference>
<evidence type="ECO:0000313" key="8">
    <source>
        <dbReference type="EMBL" id="KAH3700608.1"/>
    </source>
</evidence>
<accession>A0A9D4BMM9</accession>
<reference evidence="8" key="1">
    <citation type="journal article" date="2019" name="bioRxiv">
        <title>The Genome of the Zebra Mussel, Dreissena polymorpha: A Resource for Invasive Species Research.</title>
        <authorList>
            <person name="McCartney M.A."/>
            <person name="Auch B."/>
            <person name="Kono T."/>
            <person name="Mallez S."/>
            <person name="Zhang Y."/>
            <person name="Obille A."/>
            <person name="Becker A."/>
            <person name="Abrahante J.E."/>
            <person name="Garbe J."/>
            <person name="Badalamenti J.P."/>
            <person name="Herman A."/>
            <person name="Mangelson H."/>
            <person name="Liachko I."/>
            <person name="Sullivan S."/>
            <person name="Sone E.D."/>
            <person name="Koren S."/>
            <person name="Silverstein K.A.T."/>
            <person name="Beckman K.B."/>
            <person name="Gohl D.M."/>
        </authorList>
    </citation>
    <scope>NUCLEOTIDE SEQUENCE</scope>
    <source>
        <strain evidence="8">Duluth1</strain>
        <tissue evidence="8">Whole animal</tissue>
    </source>
</reference>
<feature type="transmembrane region" description="Helical" evidence="7">
    <location>
        <begin position="167"/>
        <end position="185"/>
    </location>
</feature>
<feature type="transmembrane region" description="Helical" evidence="7">
    <location>
        <begin position="46"/>
        <end position="68"/>
    </location>
</feature>